<dbReference type="InterPro" id="IPR013057">
    <property type="entry name" value="AA_transpt_TM"/>
</dbReference>
<feature type="transmembrane region" description="Helical" evidence="6">
    <location>
        <begin position="76"/>
        <end position="93"/>
    </location>
</feature>
<dbReference type="EMBL" id="CAJVPS010003479">
    <property type="protein sequence ID" value="CAG8589733.1"/>
    <property type="molecule type" value="Genomic_DNA"/>
</dbReference>
<dbReference type="Proteomes" id="UP000789508">
    <property type="component" value="Unassembled WGS sequence"/>
</dbReference>
<feature type="transmembrane region" description="Helical" evidence="6">
    <location>
        <begin position="240"/>
        <end position="261"/>
    </location>
</feature>
<feature type="transmembrane region" description="Helical" evidence="6">
    <location>
        <begin position="51"/>
        <end position="69"/>
    </location>
</feature>
<keyword evidence="5 6" id="KW-0472">Membrane</keyword>
<keyword evidence="4 6" id="KW-1133">Transmembrane helix</keyword>
<proteinExistence type="predicted"/>
<comment type="subcellular location">
    <subcellularLocation>
        <location evidence="1">Membrane</location>
    </subcellularLocation>
</comment>
<keyword evidence="3 6" id="KW-0812">Transmembrane</keyword>
<dbReference type="AlphaFoldDB" id="A0A9N9GB41"/>
<evidence type="ECO:0000313" key="9">
    <source>
        <dbReference type="Proteomes" id="UP000789508"/>
    </source>
</evidence>
<keyword evidence="2" id="KW-0813">Transport</keyword>
<name>A0A9N9GB41_9GLOM</name>
<feature type="transmembrane region" description="Helical" evidence="6">
    <location>
        <begin position="281"/>
        <end position="307"/>
    </location>
</feature>
<evidence type="ECO:0000256" key="5">
    <source>
        <dbReference type="ARBA" id="ARBA00023136"/>
    </source>
</evidence>
<evidence type="ECO:0000259" key="7">
    <source>
        <dbReference type="Pfam" id="PF01490"/>
    </source>
</evidence>
<evidence type="ECO:0000256" key="1">
    <source>
        <dbReference type="ARBA" id="ARBA00004370"/>
    </source>
</evidence>
<reference evidence="8" key="1">
    <citation type="submission" date="2021-06" db="EMBL/GenBank/DDBJ databases">
        <authorList>
            <person name="Kallberg Y."/>
            <person name="Tangrot J."/>
            <person name="Rosling A."/>
        </authorList>
    </citation>
    <scope>NUCLEOTIDE SEQUENCE</scope>
    <source>
        <strain evidence="8">FL130A</strain>
    </source>
</reference>
<feature type="domain" description="Amino acid transporter transmembrane" evidence="7">
    <location>
        <begin position="47"/>
        <end position="123"/>
    </location>
</feature>
<feature type="transmembrane region" description="Helical" evidence="6">
    <location>
        <begin position="207"/>
        <end position="228"/>
    </location>
</feature>
<dbReference type="Pfam" id="PF01490">
    <property type="entry name" value="Aa_trans"/>
    <property type="match status" value="2"/>
</dbReference>
<feature type="transmembrane region" description="Helical" evidence="6">
    <location>
        <begin position="354"/>
        <end position="376"/>
    </location>
</feature>
<organism evidence="8 9">
    <name type="scientific">Ambispora leptoticha</name>
    <dbReference type="NCBI Taxonomy" id="144679"/>
    <lineage>
        <taxon>Eukaryota</taxon>
        <taxon>Fungi</taxon>
        <taxon>Fungi incertae sedis</taxon>
        <taxon>Mucoromycota</taxon>
        <taxon>Glomeromycotina</taxon>
        <taxon>Glomeromycetes</taxon>
        <taxon>Archaeosporales</taxon>
        <taxon>Ambisporaceae</taxon>
        <taxon>Ambispora</taxon>
    </lineage>
</organism>
<keyword evidence="9" id="KW-1185">Reference proteome</keyword>
<feature type="transmembrane region" description="Helical" evidence="6">
    <location>
        <begin position="328"/>
        <end position="348"/>
    </location>
</feature>
<comment type="caution">
    <text evidence="8">The sequence shown here is derived from an EMBL/GenBank/DDBJ whole genome shotgun (WGS) entry which is preliminary data.</text>
</comment>
<evidence type="ECO:0000256" key="6">
    <source>
        <dbReference type="SAM" id="Phobius"/>
    </source>
</evidence>
<feature type="domain" description="Amino acid transporter transmembrane" evidence="7">
    <location>
        <begin position="124"/>
        <end position="406"/>
    </location>
</feature>
<evidence type="ECO:0000256" key="2">
    <source>
        <dbReference type="ARBA" id="ARBA00022448"/>
    </source>
</evidence>
<accession>A0A9N9GB41</accession>
<sequence length="420" mass="46088">MSSVDYNNITAVKKPNYGAVPTASPENVIIEDEEATPDVFVLTPEEKGSNWTAYVHIVCVVVGSGTLGIPYALSQGGWCSLAVLLLSAVMSVYSNNKLIESLYHDGKTRKLSMPELASDAFGKLAGQNFYKLFRNNVALRMEDWVYLCAAVMTVPFVLSKNMKEAAWISLFGVLTAILVVVIVSYSSVVDYPNHPNSEHDTINLRNIPIAMGTFSFGYGGNVVFPNVEAGMKDPSAWPKVNYSAIASVTLMYLLIGIPAYLTYGRQTLSPIYLSLPDGWTVTISIIMITAHVLLALTIYLTSICLEIEGRLGITVAKVGRRREFLYRTLLRSAAMVMVVWLAITAPYFADVMALLGAMANGLLVVVIPVSTWIKLFGWDQLRGVYEKLWVVFVLIFASVGSFIGTSDAMIALWNDITKND</sequence>
<dbReference type="OrthoDB" id="40134at2759"/>
<feature type="transmembrane region" description="Helical" evidence="6">
    <location>
        <begin position="166"/>
        <end position="187"/>
    </location>
</feature>
<evidence type="ECO:0000313" key="8">
    <source>
        <dbReference type="EMBL" id="CAG8589733.1"/>
    </source>
</evidence>
<dbReference type="PANTHER" id="PTHR48017">
    <property type="entry name" value="OS05G0424000 PROTEIN-RELATED"/>
    <property type="match status" value="1"/>
</dbReference>
<dbReference type="GO" id="GO:0016020">
    <property type="term" value="C:membrane"/>
    <property type="evidence" value="ECO:0007669"/>
    <property type="project" value="UniProtKB-SubCell"/>
</dbReference>
<evidence type="ECO:0000256" key="3">
    <source>
        <dbReference type="ARBA" id="ARBA00022692"/>
    </source>
</evidence>
<evidence type="ECO:0000256" key="4">
    <source>
        <dbReference type="ARBA" id="ARBA00022989"/>
    </source>
</evidence>
<protein>
    <submittedName>
        <fullName evidence="8">923_t:CDS:1</fullName>
    </submittedName>
</protein>
<gene>
    <name evidence="8" type="ORF">ALEPTO_LOCUS7645</name>
</gene>
<feature type="transmembrane region" description="Helical" evidence="6">
    <location>
        <begin position="388"/>
        <end position="413"/>
    </location>
</feature>